<keyword evidence="9" id="KW-0503">Monooxygenase</keyword>
<dbReference type="PROSITE" id="PS51164">
    <property type="entry name" value="CBM1_2"/>
    <property type="match status" value="1"/>
</dbReference>
<organism evidence="18 19">
    <name type="scientific">Microdochium trichocladiopsis</name>
    <dbReference type="NCBI Taxonomy" id="1682393"/>
    <lineage>
        <taxon>Eukaryota</taxon>
        <taxon>Fungi</taxon>
        <taxon>Dikarya</taxon>
        <taxon>Ascomycota</taxon>
        <taxon>Pezizomycotina</taxon>
        <taxon>Sordariomycetes</taxon>
        <taxon>Xylariomycetidae</taxon>
        <taxon>Xylariales</taxon>
        <taxon>Microdochiaceae</taxon>
        <taxon>Microdochium</taxon>
    </lineage>
</organism>
<evidence type="ECO:0000256" key="14">
    <source>
        <dbReference type="ARBA" id="ARBA00045077"/>
    </source>
</evidence>
<dbReference type="InterPro" id="IPR005103">
    <property type="entry name" value="AA9_LPMO"/>
</dbReference>
<keyword evidence="3" id="KW-0964">Secreted</keyword>
<dbReference type="RefSeq" id="XP_046012329.1">
    <property type="nucleotide sequence ID" value="XM_046156732.1"/>
</dbReference>
<proteinExistence type="inferred from homology"/>
<evidence type="ECO:0000256" key="12">
    <source>
        <dbReference type="ARBA" id="ARBA00023326"/>
    </source>
</evidence>
<dbReference type="PANTHER" id="PTHR33353:SF2">
    <property type="entry name" value="ENDO-BETA-1,4-GLUCANASE D"/>
    <property type="match status" value="1"/>
</dbReference>
<comment type="cofactor">
    <cofactor evidence="1">
        <name>Cu(2+)</name>
        <dbReference type="ChEBI" id="CHEBI:29036"/>
    </cofactor>
</comment>
<dbReference type="PANTHER" id="PTHR33353">
    <property type="entry name" value="PUTATIVE (AFU_ORTHOLOGUE AFUA_1G12560)-RELATED"/>
    <property type="match status" value="1"/>
</dbReference>
<evidence type="ECO:0000256" key="9">
    <source>
        <dbReference type="ARBA" id="ARBA00023033"/>
    </source>
</evidence>
<keyword evidence="5 16" id="KW-0732">Signal</keyword>
<dbReference type="InterPro" id="IPR049892">
    <property type="entry name" value="AA9"/>
</dbReference>
<dbReference type="GO" id="GO:0030245">
    <property type="term" value="P:cellulose catabolic process"/>
    <property type="evidence" value="ECO:0007669"/>
    <property type="project" value="UniProtKB-KW"/>
</dbReference>
<dbReference type="Gene3D" id="2.70.50.70">
    <property type="match status" value="1"/>
</dbReference>
<dbReference type="GO" id="GO:0016787">
    <property type="term" value="F:hydrolase activity"/>
    <property type="evidence" value="ECO:0007669"/>
    <property type="project" value="UniProtKB-KW"/>
</dbReference>
<dbReference type="GeneID" id="70186278"/>
<keyword evidence="7" id="KW-0560">Oxidoreductase</keyword>
<dbReference type="EC" id="1.14.99.56" evidence="15"/>
<evidence type="ECO:0000256" key="5">
    <source>
        <dbReference type="ARBA" id="ARBA00022729"/>
    </source>
</evidence>
<feature type="chain" id="PRO_5040180153" description="lytic cellulose monooxygenase (C4-dehydrogenating)" evidence="16">
    <location>
        <begin position="18"/>
        <end position="322"/>
    </location>
</feature>
<dbReference type="AlphaFoldDB" id="A0A9P9BTN7"/>
<evidence type="ECO:0000256" key="1">
    <source>
        <dbReference type="ARBA" id="ARBA00001973"/>
    </source>
</evidence>
<dbReference type="GO" id="GO:0030248">
    <property type="term" value="F:cellulose binding"/>
    <property type="evidence" value="ECO:0007669"/>
    <property type="project" value="InterPro"/>
</dbReference>
<keyword evidence="4" id="KW-0479">Metal-binding</keyword>
<name>A0A9P9BTN7_9PEZI</name>
<keyword evidence="6" id="KW-0136">Cellulose degradation</keyword>
<evidence type="ECO:0000256" key="15">
    <source>
        <dbReference type="ARBA" id="ARBA00047174"/>
    </source>
</evidence>
<gene>
    <name evidence="18" type="ORF">B0I36DRAFT_348854</name>
</gene>
<evidence type="ECO:0000256" key="3">
    <source>
        <dbReference type="ARBA" id="ARBA00022525"/>
    </source>
</evidence>
<dbReference type="Proteomes" id="UP000756346">
    <property type="component" value="Unassembled WGS sequence"/>
</dbReference>
<dbReference type="CDD" id="cd21175">
    <property type="entry name" value="LPMO_AA9"/>
    <property type="match status" value="1"/>
</dbReference>
<dbReference type="EMBL" id="JAGTJQ010000005">
    <property type="protein sequence ID" value="KAH7030649.1"/>
    <property type="molecule type" value="Genomic_DNA"/>
</dbReference>
<dbReference type="GO" id="GO:0046872">
    <property type="term" value="F:metal ion binding"/>
    <property type="evidence" value="ECO:0007669"/>
    <property type="project" value="UniProtKB-KW"/>
</dbReference>
<evidence type="ECO:0000256" key="8">
    <source>
        <dbReference type="ARBA" id="ARBA00023008"/>
    </source>
</evidence>
<keyword evidence="11" id="KW-0119">Carbohydrate metabolism</keyword>
<dbReference type="SMART" id="SM00236">
    <property type="entry name" value="fCBD"/>
    <property type="match status" value="1"/>
</dbReference>
<keyword evidence="8" id="KW-0186">Copper</keyword>
<comment type="catalytic activity">
    <reaction evidence="14">
        <text>[(1-&gt;4)-beta-D-glucosyl]n+m + reduced acceptor + O2 = 4-dehydro-beta-D-glucosyl-[(1-&gt;4)-beta-D-glucosyl]n-1 + [(1-&gt;4)-beta-D-glucosyl]m + acceptor + H2O.</text>
        <dbReference type="EC" id="1.14.99.56"/>
    </reaction>
</comment>
<dbReference type="PROSITE" id="PS00562">
    <property type="entry name" value="CBM1_1"/>
    <property type="match status" value="1"/>
</dbReference>
<dbReference type="InterPro" id="IPR035971">
    <property type="entry name" value="CBD_sf"/>
</dbReference>
<sequence>MKVSALFVTALAQMASAHYFFDSVVTNGAAGPSFRYIRDFTRPTKYNPIKFSSNPAADLRDNSFIDGPDARCNQGAFTNAGKTQVLEVAAGNSVTVKLGVGATMQHPASGPSLFYMSKAPTGDVKAYDGSGDWFKIGQTGVCNQGGDFKSTAWCSWDKNTLTATIPKNVPSGEYLLRVEHIGIHRSHVNQPEHFVSCVQVKVTGGGNGTPGPMVKFPGAYKSTDPYANFSIYNGFKTFTFPGPAVWDGAAGTSPATPATTTAATTLIKATSTTTAAAAPTTAPAQTCAVKYAQCGGLEFRGPTCCEAGSTCRRGNRWYSQCL</sequence>
<evidence type="ECO:0000256" key="6">
    <source>
        <dbReference type="ARBA" id="ARBA00023001"/>
    </source>
</evidence>
<dbReference type="Pfam" id="PF00734">
    <property type="entry name" value="CBM_1"/>
    <property type="match status" value="1"/>
</dbReference>
<comment type="similarity">
    <text evidence="13">Belongs to the polysaccharide monooxygenase AA9 family.</text>
</comment>
<feature type="signal peptide" evidence="16">
    <location>
        <begin position="1"/>
        <end position="17"/>
    </location>
</feature>
<comment type="caution">
    <text evidence="18">The sequence shown here is derived from an EMBL/GenBank/DDBJ whole genome shotgun (WGS) entry which is preliminary data.</text>
</comment>
<evidence type="ECO:0000256" key="2">
    <source>
        <dbReference type="ARBA" id="ARBA00004613"/>
    </source>
</evidence>
<dbReference type="GO" id="GO:0005576">
    <property type="term" value="C:extracellular region"/>
    <property type="evidence" value="ECO:0007669"/>
    <property type="project" value="UniProtKB-SubCell"/>
</dbReference>
<keyword evidence="19" id="KW-1185">Reference proteome</keyword>
<feature type="domain" description="CBM1" evidence="17">
    <location>
        <begin position="286"/>
        <end position="322"/>
    </location>
</feature>
<keyword evidence="10" id="KW-1015">Disulfide bond</keyword>
<evidence type="ECO:0000259" key="17">
    <source>
        <dbReference type="PROSITE" id="PS51164"/>
    </source>
</evidence>
<comment type="subcellular location">
    <subcellularLocation>
        <location evidence="2">Secreted</location>
    </subcellularLocation>
</comment>
<dbReference type="GO" id="GO:0004497">
    <property type="term" value="F:monooxygenase activity"/>
    <property type="evidence" value="ECO:0007669"/>
    <property type="project" value="UniProtKB-KW"/>
</dbReference>
<dbReference type="OrthoDB" id="3496539at2759"/>
<accession>A0A9P9BTN7</accession>
<evidence type="ECO:0000256" key="11">
    <source>
        <dbReference type="ARBA" id="ARBA00023277"/>
    </source>
</evidence>
<dbReference type="InterPro" id="IPR000254">
    <property type="entry name" value="CBD"/>
</dbReference>
<evidence type="ECO:0000256" key="16">
    <source>
        <dbReference type="SAM" id="SignalP"/>
    </source>
</evidence>
<dbReference type="SUPFAM" id="SSF57180">
    <property type="entry name" value="Cellulose-binding domain"/>
    <property type="match status" value="1"/>
</dbReference>
<evidence type="ECO:0000256" key="7">
    <source>
        <dbReference type="ARBA" id="ARBA00023002"/>
    </source>
</evidence>
<dbReference type="Pfam" id="PF03443">
    <property type="entry name" value="AA9"/>
    <property type="match status" value="1"/>
</dbReference>
<evidence type="ECO:0000256" key="4">
    <source>
        <dbReference type="ARBA" id="ARBA00022723"/>
    </source>
</evidence>
<keyword evidence="18" id="KW-0378">Hydrolase</keyword>
<evidence type="ECO:0000313" key="18">
    <source>
        <dbReference type="EMBL" id="KAH7030649.1"/>
    </source>
</evidence>
<evidence type="ECO:0000256" key="10">
    <source>
        <dbReference type="ARBA" id="ARBA00023157"/>
    </source>
</evidence>
<evidence type="ECO:0000256" key="13">
    <source>
        <dbReference type="ARBA" id="ARBA00044502"/>
    </source>
</evidence>
<keyword evidence="12" id="KW-0624">Polysaccharide degradation</keyword>
<protein>
    <recommendedName>
        <fullName evidence="15">lytic cellulose monooxygenase (C4-dehydrogenating)</fullName>
        <ecNumber evidence="15">1.14.99.56</ecNumber>
    </recommendedName>
</protein>
<evidence type="ECO:0000313" key="19">
    <source>
        <dbReference type="Proteomes" id="UP000756346"/>
    </source>
</evidence>
<reference evidence="18" key="1">
    <citation type="journal article" date="2021" name="Nat. Commun.">
        <title>Genetic determinants of endophytism in the Arabidopsis root mycobiome.</title>
        <authorList>
            <person name="Mesny F."/>
            <person name="Miyauchi S."/>
            <person name="Thiergart T."/>
            <person name="Pickel B."/>
            <person name="Atanasova L."/>
            <person name="Karlsson M."/>
            <person name="Huettel B."/>
            <person name="Barry K.W."/>
            <person name="Haridas S."/>
            <person name="Chen C."/>
            <person name="Bauer D."/>
            <person name="Andreopoulos W."/>
            <person name="Pangilinan J."/>
            <person name="LaButti K."/>
            <person name="Riley R."/>
            <person name="Lipzen A."/>
            <person name="Clum A."/>
            <person name="Drula E."/>
            <person name="Henrissat B."/>
            <person name="Kohler A."/>
            <person name="Grigoriev I.V."/>
            <person name="Martin F.M."/>
            <person name="Hacquard S."/>
        </authorList>
    </citation>
    <scope>NUCLEOTIDE SEQUENCE</scope>
    <source>
        <strain evidence="18">MPI-CAGE-CH-0230</strain>
    </source>
</reference>